<dbReference type="RefSeq" id="WP_090170838.1">
    <property type="nucleotide sequence ID" value="NZ_FOFB01000020.1"/>
</dbReference>
<dbReference type="InParanoid" id="A0A1H9KGP4"/>
<dbReference type="STRING" id="478744.SAMN05444359_120102"/>
<gene>
    <name evidence="1" type="ORF">SAMN05444359_120102</name>
</gene>
<dbReference type="SUPFAM" id="SSF51735">
    <property type="entry name" value="NAD(P)-binding Rossmann-fold domains"/>
    <property type="match status" value="1"/>
</dbReference>
<evidence type="ECO:0000313" key="1">
    <source>
        <dbReference type="EMBL" id="SEQ98268.1"/>
    </source>
</evidence>
<name>A0A1H9KGP4_9BACT</name>
<dbReference type="Gene3D" id="3.40.50.720">
    <property type="entry name" value="NAD(P)-binding Rossmann-like Domain"/>
    <property type="match status" value="1"/>
</dbReference>
<keyword evidence="2" id="KW-1185">Reference proteome</keyword>
<organism evidence="1 2">
    <name type="scientific">Neolewinella agarilytica</name>
    <dbReference type="NCBI Taxonomy" id="478744"/>
    <lineage>
        <taxon>Bacteria</taxon>
        <taxon>Pseudomonadati</taxon>
        <taxon>Bacteroidota</taxon>
        <taxon>Saprospiria</taxon>
        <taxon>Saprospirales</taxon>
        <taxon>Lewinellaceae</taxon>
        <taxon>Neolewinella</taxon>
    </lineage>
</organism>
<sequence>MELTASNKTALLFGATGLVGNELLDQLLEHPAYERVIAPGRRPLRRQHDKLDCPVVDFDRLEDQSGKITCDDVFIALGTTIKKAGSKEAFRKVDYDYIVKAALVAKAGGANQCMLVSSVGASTESRFFYSQVKGQTEAAIREIDFWAIHIFQPGVLVGNREEFRLGERVGIGISNFLRNISPSILGDYNPTRADVLAAKMIAAAQGVKSGLQIHNAGELLDE</sequence>
<reference evidence="2" key="1">
    <citation type="submission" date="2016-10" db="EMBL/GenBank/DDBJ databases">
        <authorList>
            <person name="Varghese N."/>
            <person name="Submissions S."/>
        </authorList>
    </citation>
    <scope>NUCLEOTIDE SEQUENCE [LARGE SCALE GENOMIC DNA]</scope>
    <source>
        <strain evidence="2">DSM 24740</strain>
    </source>
</reference>
<accession>A0A1H9KGP4</accession>
<dbReference type="PANTHER" id="PTHR14097">
    <property type="entry name" value="OXIDOREDUCTASE HTATIP2"/>
    <property type="match status" value="1"/>
</dbReference>
<dbReference type="OrthoDB" id="9798632at2"/>
<dbReference type="EMBL" id="FOFB01000020">
    <property type="protein sequence ID" value="SEQ98268.1"/>
    <property type="molecule type" value="Genomic_DNA"/>
</dbReference>
<evidence type="ECO:0000313" key="2">
    <source>
        <dbReference type="Proteomes" id="UP000199021"/>
    </source>
</evidence>
<evidence type="ECO:0008006" key="3">
    <source>
        <dbReference type="Google" id="ProtNLM"/>
    </source>
</evidence>
<dbReference type="PANTHER" id="PTHR14097:SF7">
    <property type="entry name" value="OXIDOREDUCTASE HTATIP2"/>
    <property type="match status" value="1"/>
</dbReference>
<protein>
    <recommendedName>
        <fullName evidence="3">NAD(P)H-binding</fullName>
    </recommendedName>
</protein>
<proteinExistence type="predicted"/>
<dbReference type="Proteomes" id="UP000199021">
    <property type="component" value="Unassembled WGS sequence"/>
</dbReference>
<dbReference type="AlphaFoldDB" id="A0A1H9KGP4"/>
<dbReference type="InterPro" id="IPR036291">
    <property type="entry name" value="NAD(P)-bd_dom_sf"/>
</dbReference>